<evidence type="ECO:0008006" key="3">
    <source>
        <dbReference type="Google" id="ProtNLM"/>
    </source>
</evidence>
<protein>
    <recommendedName>
        <fullName evidence="3">Transposase</fullName>
    </recommendedName>
</protein>
<gene>
    <name evidence="1" type="ORF">GCM10008174_34840</name>
</gene>
<evidence type="ECO:0000313" key="2">
    <source>
        <dbReference type="Proteomes" id="UP001143309"/>
    </source>
</evidence>
<name>A0A9W6JUM2_9HYPH</name>
<evidence type="ECO:0000313" key="1">
    <source>
        <dbReference type="EMBL" id="GLK81743.1"/>
    </source>
</evidence>
<proteinExistence type="predicted"/>
<dbReference type="Proteomes" id="UP001143309">
    <property type="component" value="Unassembled WGS sequence"/>
</dbReference>
<accession>A0A9W6JUM2</accession>
<comment type="caution">
    <text evidence="1">The sequence shown here is derived from an EMBL/GenBank/DDBJ whole genome shotgun (WGS) entry which is preliminary data.</text>
</comment>
<reference evidence="1" key="1">
    <citation type="journal article" date="2014" name="Int. J. Syst. Evol. Microbiol.">
        <title>Complete genome sequence of Corynebacterium casei LMG S-19264T (=DSM 44701T), isolated from a smear-ripened cheese.</title>
        <authorList>
            <consortium name="US DOE Joint Genome Institute (JGI-PGF)"/>
            <person name="Walter F."/>
            <person name="Albersmeier A."/>
            <person name="Kalinowski J."/>
            <person name="Ruckert C."/>
        </authorList>
    </citation>
    <scope>NUCLEOTIDE SEQUENCE</scope>
    <source>
        <strain evidence="1">VKM B-2748</strain>
    </source>
</reference>
<organism evidence="1 2">
    <name type="scientific">Methylopila turkensis</name>
    <dbReference type="NCBI Taxonomy" id="1437816"/>
    <lineage>
        <taxon>Bacteria</taxon>
        <taxon>Pseudomonadati</taxon>
        <taxon>Pseudomonadota</taxon>
        <taxon>Alphaproteobacteria</taxon>
        <taxon>Hyphomicrobiales</taxon>
        <taxon>Methylopilaceae</taxon>
        <taxon>Methylopila</taxon>
    </lineage>
</organism>
<keyword evidence="2" id="KW-1185">Reference proteome</keyword>
<dbReference type="EMBL" id="BSFL01000005">
    <property type="protein sequence ID" value="GLK81743.1"/>
    <property type="molecule type" value="Genomic_DNA"/>
</dbReference>
<sequence length="277" mass="32076">MSLQILDGVVSGVRYAELVEKFGAEKCQYVFSQMRNRGIERHIVRKPRSQYLLSAPQRADVIDKAREFIDRKNAGEGITIGHLQAYIVEKHGVKYHISNICTFLRRSNVSWPHVNASPRRLDTIQLHAYSEFANKIADRIRSGEPSLTLDTIRDWVLSEFGVSISISTVTKYNRDCNISWPKMSGRKIQRKTGRPEKYRGQQKFDDSQWNAYKEFARRTADEIWAGDLSRSIETIQIWVKSKLDISVSARTIRSYNQQAGIRWPRLTDRVKLRSNSI</sequence>
<dbReference type="AlphaFoldDB" id="A0A9W6JUM2"/>
<reference evidence="1" key="2">
    <citation type="submission" date="2023-01" db="EMBL/GenBank/DDBJ databases">
        <authorList>
            <person name="Sun Q."/>
            <person name="Evtushenko L."/>
        </authorList>
    </citation>
    <scope>NUCLEOTIDE SEQUENCE</scope>
    <source>
        <strain evidence="1">VKM B-2748</strain>
    </source>
</reference>